<dbReference type="AlphaFoldDB" id="A0A1H3UPZ8"/>
<dbReference type="RefSeq" id="WP_373315420.1">
    <property type="nucleotide sequence ID" value="NZ_BOND01000029.1"/>
</dbReference>
<dbReference type="Proteomes" id="UP000199632">
    <property type="component" value="Unassembled WGS sequence"/>
</dbReference>
<sequence>MNMPSIGADAVTSNQGPSASAAFNLRTISAYCTTGTCPTVYDSGRGTIVVQGYIVTGDHAGVTLPDGEQLVEIPVELLKNAARGLS</sequence>
<accession>A0A1H3UPZ8</accession>
<protein>
    <submittedName>
        <fullName evidence="1">Uncharacterized protein</fullName>
    </submittedName>
</protein>
<reference evidence="2" key="1">
    <citation type="submission" date="2016-10" db="EMBL/GenBank/DDBJ databases">
        <authorList>
            <person name="Varghese N."/>
            <person name="Submissions S."/>
        </authorList>
    </citation>
    <scope>NUCLEOTIDE SEQUENCE [LARGE SCALE GENOMIC DNA]</scope>
    <source>
        <strain evidence="2">DSM 44718</strain>
    </source>
</reference>
<proteinExistence type="predicted"/>
<gene>
    <name evidence="1" type="ORF">SAMN05421684_7631</name>
</gene>
<dbReference type="STRING" id="137265.SAMN05421684_7631"/>
<evidence type="ECO:0000313" key="2">
    <source>
        <dbReference type="Proteomes" id="UP000199632"/>
    </source>
</evidence>
<evidence type="ECO:0000313" key="1">
    <source>
        <dbReference type="EMBL" id="SDZ63955.1"/>
    </source>
</evidence>
<name>A0A1H3UPZ8_9ACTN</name>
<organism evidence="1 2">
    <name type="scientific">Asanoa ishikariensis</name>
    <dbReference type="NCBI Taxonomy" id="137265"/>
    <lineage>
        <taxon>Bacteria</taxon>
        <taxon>Bacillati</taxon>
        <taxon>Actinomycetota</taxon>
        <taxon>Actinomycetes</taxon>
        <taxon>Micromonosporales</taxon>
        <taxon>Micromonosporaceae</taxon>
        <taxon>Asanoa</taxon>
    </lineage>
</organism>
<keyword evidence="2" id="KW-1185">Reference proteome</keyword>
<dbReference type="EMBL" id="FNQB01000005">
    <property type="protein sequence ID" value="SDZ63955.1"/>
    <property type="molecule type" value="Genomic_DNA"/>
</dbReference>